<proteinExistence type="predicted"/>
<dbReference type="PANTHER" id="PTHR12092:SF16">
    <property type="entry name" value="PH DOMAIN-CONTAINING PROTEIN"/>
    <property type="match status" value="1"/>
</dbReference>
<feature type="region of interest" description="Disordered" evidence="1">
    <location>
        <begin position="160"/>
        <end position="367"/>
    </location>
</feature>
<organism evidence="3 4">
    <name type="scientific">Geodia barretti</name>
    <name type="common">Barrett's horny sponge</name>
    <dbReference type="NCBI Taxonomy" id="519541"/>
    <lineage>
        <taxon>Eukaryota</taxon>
        <taxon>Metazoa</taxon>
        <taxon>Porifera</taxon>
        <taxon>Demospongiae</taxon>
        <taxon>Heteroscleromorpha</taxon>
        <taxon>Tetractinellida</taxon>
        <taxon>Astrophorina</taxon>
        <taxon>Geodiidae</taxon>
        <taxon>Geodia</taxon>
    </lineage>
</organism>
<dbReference type="EMBL" id="CASHTH010001433">
    <property type="protein sequence ID" value="CAI8015304.1"/>
    <property type="molecule type" value="Genomic_DNA"/>
</dbReference>
<keyword evidence="3" id="KW-0418">Kinase</keyword>
<keyword evidence="3" id="KW-0808">Transferase</keyword>
<reference evidence="3" key="1">
    <citation type="submission" date="2023-03" db="EMBL/GenBank/DDBJ databases">
        <authorList>
            <person name="Steffen K."/>
            <person name="Cardenas P."/>
        </authorList>
    </citation>
    <scope>NUCLEOTIDE SEQUENCE</scope>
</reference>
<feature type="compositionally biased region" description="Basic and acidic residues" evidence="1">
    <location>
        <begin position="352"/>
        <end position="364"/>
    </location>
</feature>
<protein>
    <submittedName>
        <fullName evidence="3">Probable serine/threonine-protein kinase DDB_G0272282</fullName>
    </submittedName>
</protein>
<sequence>MAKRGTFAFELAKPSKRGMLMKQGSLHKAFKYRYFVLYPGFLVYYETENKWKVDLAKGETLGNRIGAIKLKNGTVNVARDTPKGCKFGLIVHAPDPVNKRQSYLLNAVNKGDRDNWITAVRNAIPRSPKLAKKEMKAEEPAQTQRPQKVLRQDTAITAALLDTGDGEEEEETSIDSHLSTSQNNEALQNSHNQQDDEEEEEEAATSFNDDLISQVLGTKENERDDSSDEETATTGGEHNCDDIIANGHSSPTLNGTAASEQTETEETKTDQSNGATKIIQTGPEETKKDQSNGTATSDQTEPQETKEVQPNGIELEAEKKVESSMDIEGKVEVVTSVKVQACGSDQEEEEGEGGRDEEPKRKTSTEVAIAEVKSALTITMIRENTVDIPASDTESDDDSTGDELVVPPAPLESQSNEPTKDEPSDSTDPSPDAFFPEPSIPTTPSITIEKVPTLKRSEVVESDVMSKEEEEEVATPPQAMGDKSRIAPAPFIEKRGFLYKEGGQRKTWKLRYFVLQPGMFSYYKNATATKPLGEVKLKNLQIRYPSASARKQSFQFIIHTESAWNKRNNYVIAAQTNSEMKQWLTAFKLAGQKNITPACTPPGSSDDEATPTT</sequence>
<feature type="compositionally biased region" description="Polar residues" evidence="1">
    <location>
        <begin position="291"/>
        <end position="302"/>
    </location>
</feature>
<gene>
    <name evidence="3" type="ORF">GBAR_LOCUS9492</name>
</gene>
<feature type="region of interest" description="Disordered" evidence="1">
    <location>
        <begin position="380"/>
        <end position="484"/>
    </location>
</feature>
<dbReference type="Pfam" id="PF00169">
    <property type="entry name" value="PH"/>
    <property type="match status" value="2"/>
</dbReference>
<feature type="compositionally biased region" description="Low complexity" evidence="1">
    <location>
        <begin position="426"/>
        <end position="449"/>
    </location>
</feature>
<feature type="domain" description="PH" evidence="2">
    <location>
        <begin position="491"/>
        <end position="592"/>
    </location>
</feature>
<dbReference type="InterPro" id="IPR011993">
    <property type="entry name" value="PH-like_dom_sf"/>
</dbReference>
<dbReference type="Gene3D" id="2.30.29.30">
    <property type="entry name" value="Pleckstrin-homology domain (PH domain)/Phosphotyrosine-binding domain (PTB)"/>
    <property type="match status" value="2"/>
</dbReference>
<dbReference type="InterPro" id="IPR001849">
    <property type="entry name" value="PH_domain"/>
</dbReference>
<dbReference type="PANTHER" id="PTHR12092">
    <property type="entry name" value="PLECKSTRIN"/>
    <property type="match status" value="1"/>
</dbReference>
<name>A0AA35RQC4_GEOBA</name>
<accession>A0AA35RQC4</accession>
<evidence type="ECO:0000256" key="1">
    <source>
        <dbReference type="SAM" id="MobiDB-lite"/>
    </source>
</evidence>
<dbReference type="InterPro" id="IPR037370">
    <property type="entry name" value="Pleckstrin"/>
</dbReference>
<feature type="compositionally biased region" description="Basic and acidic residues" evidence="1">
    <location>
        <begin position="455"/>
        <end position="467"/>
    </location>
</feature>
<evidence type="ECO:0000313" key="4">
    <source>
        <dbReference type="Proteomes" id="UP001174909"/>
    </source>
</evidence>
<dbReference type="GO" id="GO:0016301">
    <property type="term" value="F:kinase activity"/>
    <property type="evidence" value="ECO:0007669"/>
    <property type="project" value="UniProtKB-KW"/>
</dbReference>
<feature type="compositionally biased region" description="Polar residues" evidence="1">
    <location>
        <begin position="270"/>
        <end position="279"/>
    </location>
</feature>
<feature type="compositionally biased region" description="Basic and acidic residues" evidence="1">
    <location>
        <begin position="316"/>
        <end position="331"/>
    </location>
</feature>
<dbReference type="GO" id="GO:0005886">
    <property type="term" value="C:plasma membrane"/>
    <property type="evidence" value="ECO:0007669"/>
    <property type="project" value="TreeGrafter"/>
</dbReference>
<comment type="caution">
    <text evidence="3">The sequence shown here is derived from an EMBL/GenBank/DDBJ whole genome shotgun (WGS) entry which is preliminary data.</text>
</comment>
<feature type="domain" description="PH" evidence="2">
    <location>
        <begin position="13"/>
        <end position="125"/>
    </location>
</feature>
<dbReference type="GO" id="GO:0030036">
    <property type="term" value="P:actin cytoskeleton organization"/>
    <property type="evidence" value="ECO:0007669"/>
    <property type="project" value="TreeGrafter"/>
</dbReference>
<dbReference type="SUPFAM" id="SSF50729">
    <property type="entry name" value="PH domain-like"/>
    <property type="match status" value="2"/>
</dbReference>
<feature type="compositionally biased region" description="Polar residues" evidence="1">
    <location>
        <begin position="175"/>
        <end position="192"/>
    </location>
</feature>
<feature type="compositionally biased region" description="Acidic residues" evidence="1">
    <location>
        <begin position="164"/>
        <end position="173"/>
    </location>
</feature>
<evidence type="ECO:0000259" key="2">
    <source>
        <dbReference type="PROSITE" id="PS50003"/>
    </source>
</evidence>
<evidence type="ECO:0000313" key="3">
    <source>
        <dbReference type="EMBL" id="CAI8015304.1"/>
    </source>
</evidence>
<dbReference type="PROSITE" id="PS50003">
    <property type="entry name" value="PH_DOMAIN"/>
    <property type="match status" value="2"/>
</dbReference>
<dbReference type="Proteomes" id="UP001174909">
    <property type="component" value="Unassembled WGS sequence"/>
</dbReference>
<dbReference type="AlphaFoldDB" id="A0AA35RQC4"/>
<feature type="compositionally biased region" description="Polar residues" evidence="1">
    <location>
        <begin position="247"/>
        <end position="259"/>
    </location>
</feature>
<feature type="region of interest" description="Disordered" evidence="1">
    <location>
        <begin position="127"/>
        <end position="148"/>
    </location>
</feature>
<dbReference type="SMART" id="SM00233">
    <property type="entry name" value="PH"/>
    <property type="match status" value="2"/>
</dbReference>
<keyword evidence="4" id="KW-1185">Reference proteome</keyword>